<dbReference type="CDD" id="cd18809">
    <property type="entry name" value="SF1_C_RecD"/>
    <property type="match status" value="1"/>
</dbReference>
<evidence type="ECO:0008006" key="3">
    <source>
        <dbReference type="Google" id="ProtNLM"/>
    </source>
</evidence>
<dbReference type="SUPFAM" id="SSF52540">
    <property type="entry name" value="P-loop containing nucleoside triphosphate hydrolases"/>
    <property type="match status" value="1"/>
</dbReference>
<protein>
    <recommendedName>
        <fullName evidence="3">ATP-dependent DNA helicase</fullName>
    </recommendedName>
</protein>
<evidence type="ECO:0000313" key="1">
    <source>
        <dbReference type="EMBL" id="CAG2208393.1"/>
    </source>
</evidence>
<dbReference type="Proteomes" id="UP000683360">
    <property type="component" value="Unassembled WGS sequence"/>
</dbReference>
<keyword evidence="2" id="KW-1185">Reference proteome</keyword>
<dbReference type="AlphaFoldDB" id="A0A8S3RND5"/>
<dbReference type="PANTHER" id="PTHR47642">
    <property type="entry name" value="ATP-DEPENDENT DNA HELICASE"/>
    <property type="match status" value="1"/>
</dbReference>
<sequence>METELQIGIRARVMLTRNIDTEDGLINGAFGSVRIKLFQDNLYGKKFIRKQIPLTLDWAATIHKVQGMTVQQIVVSLQKIFQPGMAYVALCRATTLSGLVILDFNPNAIYSSEDVTEALQQMPIFHSPQLVPAPSNLFIIVHHNTEGLLPHSSVVKAMKQFQRANVICFTETWFSKHHTLDATLYPEYTRYNLIRSEAYNKENILLSEKIDTNRGGMAIFVNHSLHQQNFLFETQNLEVVGVIANNAVLLTVCIQTTFIPIKTFY</sequence>
<reference evidence="1" key="1">
    <citation type="submission" date="2021-03" db="EMBL/GenBank/DDBJ databases">
        <authorList>
            <person name="Bekaert M."/>
        </authorList>
    </citation>
    <scope>NUCLEOTIDE SEQUENCE</scope>
</reference>
<accession>A0A8S3RND5</accession>
<name>A0A8S3RND5_MYTED</name>
<dbReference type="Gene3D" id="3.40.50.300">
    <property type="entry name" value="P-loop containing nucleotide triphosphate hydrolases"/>
    <property type="match status" value="1"/>
</dbReference>
<dbReference type="EMBL" id="CAJPWZ010001107">
    <property type="protein sequence ID" value="CAG2208393.1"/>
    <property type="molecule type" value="Genomic_DNA"/>
</dbReference>
<dbReference type="InterPro" id="IPR051055">
    <property type="entry name" value="PIF1_helicase"/>
</dbReference>
<evidence type="ECO:0000313" key="2">
    <source>
        <dbReference type="Proteomes" id="UP000683360"/>
    </source>
</evidence>
<proteinExistence type="predicted"/>
<gene>
    <name evidence="1" type="ORF">MEDL_22606</name>
</gene>
<dbReference type="PANTHER" id="PTHR47642:SF3">
    <property type="entry name" value="ATP-DEPENDENT DNA HELICASE"/>
    <property type="match status" value="1"/>
</dbReference>
<comment type="caution">
    <text evidence="1">The sequence shown here is derived from an EMBL/GenBank/DDBJ whole genome shotgun (WGS) entry which is preliminary data.</text>
</comment>
<dbReference type="InterPro" id="IPR027417">
    <property type="entry name" value="P-loop_NTPase"/>
</dbReference>
<organism evidence="1 2">
    <name type="scientific">Mytilus edulis</name>
    <name type="common">Blue mussel</name>
    <dbReference type="NCBI Taxonomy" id="6550"/>
    <lineage>
        <taxon>Eukaryota</taxon>
        <taxon>Metazoa</taxon>
        <taxon>Spiralia</taxon>
        <taxon>Lophotrochozoa</taxon>
        <taxon>Mollusca</taxon>
        <taxon>Bivalvia</taxon>
        <taxon>Autobranchia</taxon>
        <taxon>Pteriomorphia</taxon>
        <taxon>Mytilida</taxon>
        <taxon>Mytiloidea</taxon>
        <taxon>Mytilidae</taxon>
        <taxon>Mytilinae</taxon>
        <taxon>Mytilus</taxon>
    </lineage>
</organism>
<dbReference type="OrthoDB" id="6152543at2759"/>